<dbReference type="Pfam" id="PF03648">
    <property type="entry name" value="Glyco_hydro_67N"/>
    <property type="match status" value="1"/>
</dbReference>
<comment type="subcellular location">
    <subcellularLocation>
        <location evidence="1">Endoplasmic reticulum membrane</location>
        <topology evidence="1">Single-pass type I membrane protein</topology>
    </subcellularLocation>
</comment>
<feature type="domain" description="Alpha glucuronidase N-terminal" evidence="12">
    <location>
        <begin position="49"/>
        <end position="137"/>
    </location>
</feature>
<evidence type="ECO:0000256" key="3">
    <source>
        <dbReference type="ARBA" id="ARBA00022692"/>
    </source>
</evidence>
<keyword evidence="3" id="KW-0812">Transmembrane</keyword>
<dbReference type="GO" id="GO:0016020">
    <property type="term" value="C:membrane"/>
    <property type="evidence" value="ECO:0007669"/>
    <property type="project" value="TreeGrafter"/>
</dbReference>
<name>A0A1U9NIH7_9BACT</name>
<evidence type="ECO:0000259" key="13">
    <source>
        <dbReference type="Pfam" id="PF11721"/>
    </source>
</evidence>
<dbReference type="InterPro" id="IPR039155">
    <property type="entry name" value="MLEC"/>
</dbReference>
<keyword evidence="6" id="KW-0256">Endoplasmic reticulum</keyword>
<keyword evidence="10" id="KW-0119">Carbohydrate metabolism</keyword>
<keyword evidence="9" id="KW-0325">Glycoprotein</keyword>
<dbReference type="AlphaFoldDB" id="A0A1U9NIH7"/>
<protein>
    <submittedName>
        <fullName evidence="14">Alpha-glucuronidase</fullName>
    </submittedName>
</protein>
<evidence type="ECO:0000256" key="7">
    <source>
        <dbReference type="ARBA" id="ARBA00022989"/>
    </source>
</evidence>
<evidence type="ECO:0000256" key="9">
    <source>
        <dbReference type="ARBA" id="ARBA00023180"/>
    </source>
</evidence>
<gene>
    <name evidence="14" type="ORF">STSP2_00534</name>
</gene>
<evidence type="ECO:0000259" key="12">
    <source>
        <dbReference type="Pfam" id="PF03648"/>
    </source>
</evidence>
<feature type="domain" description="Malectin" evidence="13">
    <location>
        <begin position="566"/>
        <end position="661"/>
    </location>
</feature>
<evidence type="ECO:0000256" key="4">
    <source>
        <dbReference type="ARBA" id="ARBA00022729"/>
    </source>
</evidence>
<organism evidence="14 15">
    <name type="scientific">Anaerohalosphaera lusitana</name>
    <dbReference type="NCBI Taxonomy" id="1936003"/>
    <lineage>
        <taxon>Bacteria</taxon>
        <taxon>Pseudomonadati</taxon>
        <taxon>Planctomycetota</taxon>
        <taxon>Phycisphaerae</taxon>
        <taxon>Sedimentisphaerales</taxon>
        <taxon>Anaerohalosphaeraceae</taxon>
        <taxon>Anaerohalosphaera</taxon>
    </lineage>
</organism>
<evidence type="ECO:0000256" key="8">
    <source>
        <dbReference type="ARBA" id="ARBA00023136"/>
    </source>
</evidence>
<dbReference type="Pfam" id="PF11721">
    <property type="entry name" value="Malectin"/>
    <property type="match status" value="1"/>
</dbReference>
<evidence type="ECO:0000256" key="5">
    <source>
        <dbReference type="ARBA" id="ARBA00022801"/>
    </source>
</evidence>
<proteinExistence type="inferred from homology"/>
<keyword evidence="7" id="KW-1133">Transmembrane helix</keyword>
<evidence type="ECO:0000313" key="15">
    <source>
        <dbReference type="Proteomes" id="UP000189674"/>
    </source>
</evidence>
<evidence type="ECO:0000256" key="1">
    <source>
        <dbReference type="ARBA" id="ARBA00004115"/>
    </source>
</evidence>
<dbReference type="InterPro" id="IPR021720">
    <property type="entry name" value="Malectin_dom"/>
</dbReference>
<comment type="similarity">
    <text evidence="2">Belongs to the malectin family.</text>
</comment>
<dbReference type="STRING" id="1936003.STSP2_00534"/>
<evidence type="ECO:0000256" key="6">
    <source>
        <dbReference type="ARBA" id="ARBA00022824"/>
    </source>
</evidence>
<evidence type="ECO:0000256" key="2">
    <source>
        <dbReference type="ARBA" id="ARBA00009141"/>
    </source>
</evidence>
<dbReference type="PANTHER" id="PTHR13460">
    <property type="match status" value="1"/>
</dbReference>
<evidence type="ECO:0000256" key="11">
    <source>
        <dbReference type="SAM" id="SignalP"/>
    </source>
</evidence>
<dbReference type="Proteomes" id="UP000189674">
    <property type="component" value="Chromosome"/>
</dbReference>
<keyword evidence="8" id="KW-0472">Membrane</keyword>
<accession>A0A1U9NIH7</accession>
<evidence type="ECO:0000313" key="14">
    <source>
        <dbReference type="EMBL" id="AQT67390.1"/>
    </source>
</evidence>
<dbReference type="Gene3D" id="3.30.379.10">
    <property type="entry name" value="Chitobiase/beta-hexosaminidase domain 2-like"/>
    <property type="match status" value="1"/>
</dbReference>
<dbReference type="Gene3D" id="2.60.120.430">
    <property type="entry name" value="Galactose-binding lectin"/>
    <property type="match status" value="1"/>
</dbReference>
<dbReference type="KEGG" id="alus:STSP2_00534"/>
<keyword evidence="4 11" id="KW-0732">Signal</keyword>
<dbReference type="SUPFAM" id="SSF55545">
    <property type="entry name" value="beta-N-acetylhexosaminidase-like domain"/>
    <property type="match status" value="1"/>
</dbReference>
<dbReference type="GO" id="GO:0046559">
    <property type="term" value="F:alpha-glucuronidase activity"/>
    <property type="evidence" value="ECO:0007669"/>
    <property type="project" value="InterPro"/>
</dbReference>
<feature type="chain" id="PRO_5012234086" evidence="11">
    <location>
        <begin position="26"/>
        <end position="1040"/>
    </location>
</feature>
<dbReference type="PANTHER" id="PTHR13460:SF0">
    <property type="entry name" value="MALECTIN"/>
    <property type="match status" value="1"/>
</dbReference>
<evidence type="ECO:0000256" key="10">
    <source>
        <dbReference type="ARBA" id="ARBA00023277"/>
    </source>
</evidence>
<dbReference type="GO" id="GO:0045493">
    <property type="term" value="P:xylan catabolic process"/>
    <property type="evidence" value="ECO:0007669"/>
    <property type="project" value="InterPro"/>
</dbReference>
<sequence precursor="true">MTGRTTAKSLLILFCILSILTSAVADDKPAKTGPALICYPSGADLKQQLAAKEIRRYIYLRTDELLKLKTVKSIPGDNDLIVIATKDSNLLDKISFDKAAKLKPQDYAIKTLTADDRKIVLICGGDPLGALYGAYNFIEHFGVRFNIHGDTIPDEKIDFYLPDIDKTASPLFELRGILPFHDFPEGPDWWNADDYKFYISQMVKMKMNFIGLHCYPNVPWGPEPTVWMGLPEDVNPDGTVRASYPASYHTTERLNGYGEDSGSPKRWWGYSAAQTSDFSAGTSRLFETDNFGPDCMAGHVYRNLTPETSNEVFNRTGKMFDDVFSYAQQLGVKTAIGTETPLHIPDKLKERLRQKGMDPDAPATMRKIYEGMMTRISHAHPLDYYWAWTSEGWLNPVDQPVVDKTISEFGMMSKAIKKLDEPFNFATCGWAMGPAQNPTLFDRSLAKDVPISSITSWLGASRLNDGFAKIENRPKWAIPWLEDDTAMLSPQLWVGRLRRDAADARDYGCTGLMGIHWRTRILSPNFTTLADAGWRQDWLPEEEPVVPTEKIELKEGHSGGQAANYAPNEITGTDADPVYQTCRYNLSYYRLLVPNGKYNVTLKFCEVHYREPGKRVFNVSVMGEKVAENLDVFKKAGHLGTYDLVVSDVKVTNGILDITFDPVVEFPFIAGIVIEGKTADLNQIEGKAYTRKINCGNGKWQDYQADLGKIRNPSAGPLTARDLPCEDFYRDWCKSEFGPEAARELAAIFTELDSGGPLEAYSFPSAWPRNIPLTNVWIAGPGGIRVDQTPWSEAQKDYAFVDKMSDLRTRIKGKGNLARFDYWLNSFKYLRAMGELSCTRGELDKAVNSAANENDKTEQKTLAAQRVLPIRIKLARLWEQMMTYQLAATYTPGELGTIANLEQHNSRNLNFVNLHDEKLEKLLGRPLPETANITGKYQGSPRIFVPALRSNINANERFELKVIILAKDKPQNPTVRWRPLGASDYNTLPLTHVARGVYKAKFPTMDKDFEYHIDAEFGSGENVRFPATAPAIDQSVVVLE</sequence>
<keyword evidence="5" id="KW-0378">Hydrolase</keyword>
<dbReference type="InterPro" id="IPR005154">
    <property type="entry name" value="Glyco_hydro_67_aGlcAse_N"/>
</dbReference>
<dbReference type="GO" id="GO:0030246">
    <property type="term" value="F:carbohydrate binding"/>
    <property type="evidence" value="ECO:0007669"/>
    <property type="project" value="InterPro"/>
</dbReference>
<keyword evidence="15" id="KW-1185">Reference proteome</keyword>
<reference evidence="15" key="1">
    <citation type="submission" date="2017-02" db="EMBL/GenBank/DDBJ databases">
        <title>Comparative genomics and description of representatives of a novel lineage of planctomycetes thriving in anoxic sediments.</title>
        <authorList>
            <person name="Spring S."/>
            <person name="Bunk B."/>
            <person name="Sproer C."/>
        </authorList>
    </citation>
    <scope>NUCLEOTIDE SEQUENCE [LARGE SCALE GENOMIC DNA]</scope>
    <source>
        <strain evidence="15">ST-NAGAB-D1</strain>
    </source>
</reference>
<feature type="signal peptide" evidence="11">
    <location>
        <begin position="1"/>
        <end position="25"/>
    </location>
</feature>
<dbReference type="RefSeq" id="WP_169852925.1">
    <property type="nucleotide sequence ID" value="NZ_CP019791.1"/>
</dbReference>
<dbReference type="EMBL" id="CP019791">
    <property type="protein sequence ID" value="AQT67390.1"/>
    <property type="molecule type" value="Genomic_DNA"/>
</dbReference>
<dbReference type="InterPro" id="IPR029018">
    <property type="entry name" value="Hex-like_dom2"/>
</dbReference>